<protein>
    <submittedName>
        <fullName evidence="2">RidA family protein</fullName>
    </submittedName>
</protein>
<dbReference type="InterPro" id="IPR013813">
    <property type="entry name" value="Endoribo_LPSP/chorism_mut-like"/>
</dbReference>
<dbReference type="SUPFAM" id="SSF55298">
    <property type="entry name" value="YjgF-like"/>
    <property type="match status" value="1"/>
</dbReference>
<reference evidence="3" key="1">
    <citation type="journal article" date="2019" name="Int. J. Syst. Evol. Microbiol.">
        <title>The Global Catalogue of Microorganisms (GCM) 10K type strain sequencing project: providing services to taxonomists for standard genome sequencing and annotation.</title>
        <authorList>
            <consortium name="The Broad Institute Genomics Platform"/>
            <consortium name="The Broad Institute Genome Sequencing Center for Infectious Disease"/>
            <person name="Wu L."/>
            <person name="Ma J."/>
        </authorList>
    </citation>
    <scope>NUCLEOTIDE SEQUENCE [LARGE SCALE GENOMIC DNA]</scope>
    <source>
        <strain evidence="3">JCM 4738</strain>
    </source>
</reference>
<accession>A0ABW2NK91</accession>
<dbReference type="EMBL" id="JBHTCT010000034">
    <property type="protein sequence ID" value="MFC7365818.1"/>
    <property type="molecule type" value="Genomic_DNA"/>
</dbReference>
<feature type="domain" description="Endoribonuclease L-PSP/chorismate mutase-like" evidence="1">
    <location>
        <begin position="5"/>
        <end position="142"/>
    </location>
</feature>
<comment type="caution">
    <text evidence="2">The sequence shown here is derived from an EMBL/GenBank/DDBJ whole genome shotgun (WGS) entry which is preliminary data.</text>
</comment>
<proteinExistence type="predicted"/>
<dbReference type="PANTHER" id="PTHR43760">
    <property type="entry name" value="ENDORIBONUCLEASE-RELATED"/>
    <property type="match status" value="1"/>
</dbReference>
<evidence type="ECO:0000313" key="2">
    <source>
        <dbReference type="EMBL" id="MFC7365818.1"/>
    </source>
</evidence>
<dbReference type="CDD" id="cd02199">
    <property type="entry name" value="YjgF_YER057c_UK114_like_1"/>
    <property type="match status" value="1"/>
</dbReference>
<dbReference type="PANTHER" id="PTHR43760:SF1">
    <property type="entry name" value="ENDORIBONUCLEASE L-PSP_CHORISMATE MUTASE-LIKE DOMAIN-CONTAINING PROTEIN"/>
    <property type="match status" value="1"/>
</dbReference>
<dbReference type="Gene3D" id="3.30.1330.40">
    <property type="entry name" value="RutC-like"/>
    <property type="match status" value="1"/>
</dbReference>
<evidence type="ECO:0000259" key="1">
    <source>
        <dbReference type="Pfam" id="PF14588"/>
    </source>
</evidence>
<gene>
    <name evidence="2" type="ORF">ACFQQH_11890</name>
</gene>
<dbReference type="InterPro" id="IPR035959">
    <property type="entry name" value="RutC-like_sf"/>
</dbReference>
<name>A0ABW2NK91_9BACL</name>
<dbReference type="Pfam" id="PF14588">
    <property type="entry name" value="YjgF_endoribonc"/>
    <property type="match status" value="1"/>
</dbReference>
<evidence type="ECO:0000313" key="3">
    <source>
        <dbReference type="Proteomes" id="UP001596483"/>
    </source>
</evidence>
<keyword evidence="3" id="KW-1185">Reference proteome</keyword>
<dbReference type="Proteomes" id="UP001596483">
    <property type="component" value="Unassembled WGS sequence"/>
</dbReference>
<dbReference type="RefSeq" id="WP_157294946.1">
    <property type="nucleotide sequence ID" value="NZ_JBHTCT010000034.1"/>
</dbReference>
<sequence length="157" mass="17245">MDTVERRLKELDLELPEAVAPLYSYVPVTIHRGTAYVSGQVPRINGSVPYPGKVGKDVTVEQARELAEYCVLKGLSALKAKIGSLDRMEQVLKVTGFVQTGPEFYEPSKVIDAASELLEKIFGEKGRHARSAIGAAELPDNTPVEIEFIFAVDLQEK</sequence>
<organism evidence="2 3">
    <name type="scientific">Bhargavaea changchunensis</name>
    <dbReference type="NCBI Taxonomy" id="2134037"/>
    <lineage>
        <taxon>Bacteria</taxon>
        <taxon>Bacillati</taxon>
        <taxon>Bacillota</taxon>
        <taxon>Bacilli</taxon>
        <taxon>Bacillales</taxon>
        <taxon>Caryophanaceae</taxon>
        <taxon>Bhargavaea</taxon>
    </lineage>
</organism>